<dbReference type="InterPro" id="IPR042089">
    <property type="entry name" value="Peptidase_M13_dom_2"/>
</dbReference>
<evidence type="ECO:0000256" key="3">
    <source>
        <dbReference type="ARBA" id="ARBA00022670"/>
    </source>
</evidence>
<dbReference type="InterPro" id="IPR000718">
    <property type="entry name" value="Peptidase_M13"/>
</dbReference>
<dbReference type="EMBL" id="KB201656">
    <property type="protein sequence ID" value="ESO95505.1"/>
    <property type="molecule type" value="Genomic_DNA"/>
</dbReference>
<dbReference type="Pfam" id="PF01431">
    <property type="entry name" value="Peptidase_M13"/>
    <property type="match status" value="1"/>
</dbReference>
<dbReference type="SUPFAM" id="SSF55486">
    <property type="entry name" value="Metalloproteases ('zincins'), catalytic domain"/>
    <property type="match status" value="1"/>
</dbReference>
<dbReference type="Proteomes" id="UP000030746">
    <property type="component" value="Unassembled WGS sequence"/>
</dbReference>
<dbReference type="KEGG" id="lgi:LOTGIDRAFT_61818"/>
<dbReference type="Gene3D" id="1.10.1380.10">
    <property type="entry name" value="Neutral endopeptidase , domain2"/>
    <property type="match status" value="1"/>
</dbReference>
<evidence type="ECO:0008006" key="12">
    <source>
        <dbReference type="Google" id="ProtNLM"/>
    </source>
</evidence>
<dbReference type="OMA" id="HNETENE"/>
<dbReference type="InterPro" id="IPR024079">
    <property type="entry name" value="MetalloPept_cat_dom_sf"/>
</dbReference>
<proteinExistence type="inferred from homology"/>
<protein>
    <recommendedName>
        <fullName evidence="12">Endothelin-converting enzyme 1</fullName>
    </recommendedName>
</protein>
<dbReference type="OrthoDB" id="6475849at2759"/>
<dbReference type="AlphaFoldDB" id="V4AL68"/>
<sequence>TPEPEICETPNCLLGAAYIQASLNRSFNPCTDFYKYACGSYPFNHPRHPDSYVRNVLGDIYNRNQAKLISTLSTSIQRLGSTSAEQKAKQFYLSCLDDYGRTKVGGNPFLEKVISKVGGWYVIDTMEDSYDYKNMLKKVHVDFWTDVLFTFNVKTDWLNWLKTSIQIDLSGMGLPWTYFVKKEFSEKLTVYKQFIRDVGTQLVVDAKTNFSDAKIKERVDMFVDDAFKVEQQLALVSLIYYIDLFTYMFDEANVDGNTKVVIIEKQYIIGLTKLVNNLGVDKQRIMNNYFTWRLAQKYVQELSWDYIHANRNFYVNAHNNNQFLGSQRYCLQLVTTQMSQAVSSLFVRDHFVDKNKQKAIEIIDFLKESMIDRLMDNTWMEQSTKDKAKQKLENSQYKLGYPDFIMDDSKLDNYYESLTITPGDHFSNTLAFNIFWKERLNKNLKMGTDRNVWNYQTYAVAAEYYNPWSELIVPAGMLQFPIYDYTLPHYINFGSIGTLIGHQLVHAIDEFGKLYKLDGSWYGTWWTNTTADEFVKRKQCVVDAIGSDRTQGPYDFMGTPQRVTMAEAAGLKVAFNAYKKWSDKNGMEKKMAGSKSTNDQLFFISYAQV</sequence>
<evidence type="ECO:0000313" key="11">
    <source>
        <dbReference type="Proteomes" id="UP000030746"/>
    </source>
</evidence>
<dbReference type="PANTHER" id="PTHR11733">
    <property type="entry name" value="ZINC METALLOPROTEASE FAMILY M13 NEPRILYSIN-RELATED"/>
    <property type="match status" value="1"/>
</dbReference>
<keyword evidence="3" id="KW-0645">Protease</keyword>
<dbReference type="CDD" id="cd08662">
    <property type="entry name" value="M13"/>
    <property type="match status" value="1"/>
</dbReference>
<dbReference type="PRINTS" id="PR00786">
    <property type="entry name" value="NEPRILYSIN"/>
</dbReference>
<keyword evidence="7" id="KW-0482">Metalloprotease</keyword>
<organism evidence="10 11">
    <name type="scientific">Lottia gigantea</name>
    <name type="common">Giant owl limpet</name>
    <dbReference type="NCBI Taxonomy" id="225164"/>
    <lineage>
        <taxon>Eukaryota</taxon>
        <taxon>Metazoa</taxon>
        <taxon>Spiralia</taxon>
        <taxon>Lophotrochozoa</taxon>
        <taxon>Mollusca</taxon>
        <taxon>Gastropoda</taxon>
        <taxon>Patellogastropoda</taxon>
        <taxon>Lottioidea</taxon>
        <taxon>Lottiidae</taxon>
        <taxon>Lottia</taxon>
    </lineage>
</organism>
<evidence type="ECO:0000313" key="10">
    <source>
        <dbReference type="EMBL" id="ESO95505.1"/>
    </source>
</evidence>
<dbReference type="RefSeq" id="XP_009053778.1">
    <property type="nucleotide sequence ID" value="XM_009055530.1"/>
</dbReference>
<evidence type="ECO:0000256" key="6">
    <source>
        <dbReference type="ARBA" id="ARBA00022833"/>
    </source>
</evidence>
<dbReference type="InterPro" id="IPR008753">
    <property type="entry name" value="Peptidase_M13_N"/>
</dbReference>
<accession>V4AL68</accession>
<dbReference type="InterPro" id="IPR018497">
    <property type="entry name" value="Peptidase_M13_C"/>
</dbReference>
<comment type="similarity">
    <text evidence="2">Belongs to the peptidase M13 family.</text>
</comment>
<keyword evidence="4" id="KW-0479">Metal-binding</keyword>
<gene>
    <name evidence="10" type="ORF">LOTGIDRAFT_61818</name>
</gene>
<dbReference type="GO" id="GO:0004222">
    <property type="term" value="F:metalloendopeptidase activity"/>
    <property type="evidence" value="ECO:0007669"/>
    <property type="project" value="InterPro"/>
</dbReference>
<evidence type="ECO:0000256" key="1">
    <source>
        <dbReference type="ARBA" id="ARBA00001947"/>
    </source>
</evidence>
<dbReference type="GeneID" id="20251637"/>
<dbReference type="Pfam" id="PF05649">
    <property type="entry name" value="Peptidase_M13_N"/>
    <property type="match status" value="1"/>
</dbReference>
<dbReference type="Gene3D" id="3.40.390.10">
    <property type="entry name" value="Collagenase (Catalytic Domain)"/>
    <property type="match status" value="1"/>
</dbReference>
<dbReference type="PANTHER" id="PTHR11733:SF167">
    <property type="entry name" value="FI17812P1-RELATED"/>
    <property type="match status" value="1"/>
</dbReference>
<keyword evidence="6" id="KW-0862">Zinc</keyword>
<evidence type="ECO:0000256" key="4">
    <source>
        <dbReference type="ARBA" id="ARBA00022723"/>
    </source>
</evidence>
<dbReference type="GO" id="GO:0016485">
    <property type="term" value="P:protein processing"/>
    <property type="evidence" value="ECO:0007669"/>
    <property type="project" value="TreeGrafter"/>
</dbReference>
<feature type="domain" description="Peptidase M13 N-terminal" evidence="9">
    <location>
        <begin position="29"/>
        <end position="402"/>
    </location>
</feature>
<dbReference type="CTD" id="20251637"/>
<name>V4AL68_LOTGI</name>
<feature type="non-terminal residue" evidence="10">
    <location>
        <position position="1"/>
    </location>
</feature>
<dbReference type="HOGENOM" id="CLU_006187_4_3_1"/>
<feature type="non-terminal residue" evidence="10">
    <location>
        <position position="609"/>
    </location>
</feature>
<dbReference type="GO" id="GO:0005886">
    <property type="term" value="C:plasma membrane"/>
    <property type="evidence" value="ECO:0007669"/>
    <property type="project" value="TreeGrafter"/>
</dbReference>
<evidence type="ECO:0000256" key="5">
    <source>
        <dbReference type="ARBA" id="ARBA00022801"/>
    </source>
</evidence>
<dbReference type="GO" id="GO:0046872">
    <property type="term" value="F:metal ion binding"/>
    <property type="evidence" value="ECO:0007669"/>
    <property type="project" value="UniProtKB-KW"/>
</dbReference>
<dbReference type="PROSITE" id="PS51885">
    <property type="entry name" value="NEPRILYSIN"/>
    <property type="match status" value="1"/>
</dbReference>
<comment type="cofactor">
    <cofactor evidence="1">
        <name>Zn(2+)</name>
        <dbReference type="ChEBI" id="CHEBI:29105"/>
    </cofactor>
</comment>
<keyword evidence="11" id="KW-1185">Reference proteome</keyword>
<evidence type="ECO:0000259" key="8">
    <source>
        <dbReference type="Pfam" id="PF01431"/>
    </source>
</evidence>
<evidence type="ECO:0000259" key="9">
    <source>
        <dbReference type="Pfam" id="PF05649"/>
    </source>
</evidence>
<feature type="domain" description="Peptidase M13 C-terminal" evidence="8">
    <location>
        <begin position="464"/>
        <end position="609"/>
    </location>
</feature>
<evidence type="ECO:0000256" key="2">
    <source>
        <dbReference type="ARBA" id="ARBA00007357"/>
    </source>
</evidence>
<reference evidence="10 11" key="1">
    <citation type="journal article" date="2013" name="Nature">
        <title>Insights into bilaterian evolution from three spiralian genomes.</title>
        <authorList>
            <person name="Simakov O."/>
            <person name="Marletaz F."/>
            <person name="Cho S.J."/>
            <person name="Edsinger-Gonzales E."/>
            <person name="Havlak P."/>
            <person name="Hellsten U."/>
            <person name="Kuo D.H."/>
            <person name="Larsson T."/>
            <person name="Lv J."/>
            <person name="Arendt D."/>
            <person name="Savage R."/>
            <person name="Osoegawa K."/>
            <person name="de Jong P."/>
            <person name="Grimwood J."/>
            <person name="Chapman J.A."/>
            <person name="Shapiro H."/>
            <person name="Aerts A."/>
            <person name="Otillar R.P."/>
            <person name="Terry A.Y."/>
            <person name="Boore J.L."/>
            <person name="Grigoriev I.V."/>
            <person name="Lindberg D.R."/>
            <person name="Seaver E.C."/>
            <person name="Weisblat D.A."/>
            <person name="Putnam N.H."/>
            <person name="Rokhsar D.S."/>
        </authorList>
    </citation>
    <scope>NUCLEOTIDE SEQUENCE [LARGE SCALE GENOMIC DNA]</scope>
</reference>
<keyword evidence="5" id="KW-0378">Hydrolase</keyword>
<evidence type="ECO:0000256" key="7">
    <source>
        <dbReference type="ARBA" id="ARBA00023049"/>
    </source>
</evidence>